<proteinExistence type="predicted"/>
<feature type="signal peptide" evidence="1">
    <location>
        <begin position="1"/>
        <end position="21"/>
    </location>
</feature>
<evidence type="ECO:0008006" key="4">
    <source>
        <dbReference type="Google" id="ProtNLM"/>
    </source>
</evidence>
<dbReference type="Proteomes" id="UP001059610">
    <property type="component" value="Unassembled WGS sequence"/>
</dbReference>
<feature type="chain" id="PRO_5046141803" description="Lipoprotein" evidence="1">
    <location>
        <begin position="22"/>
        <end position="199"/>
    </location>
</feature>
<comment type="caution">
    <text evidence="2">The sequence shown here is derived from an EMBL/GenBank/DDBJ whole genome shotgun (WGS) entry which is preliminary data.</text>
</comment>
<evidence type="ECO:0000256" key="1">
    <source>
        <dbReference type="SAM" id="SignalP"/>
    </source>
</evidence>
<accession>A0ABQ5LG79</accession>
<dbReference type="PROSITE" id="PS51257">
    <property type="entry name" value="PROKAR_LIPOPROTEIN"/>
    <property type="match status" value="1"/>
</dbReference>
<reference evidence="2" key="1">
    <citation type="submission" date="2022-06" db="EMBL/GenBank/DDBJ databases">
        <title>Draft genome sequences of Pragia fontium str. JCM24417.</title>
        <authorList>
            <person name="Wakabayashi Y."/>
            <person name="Kojima K."/>
        </authorList>
    </citation>
    <scope>NUCLEOTIDE SEQUENCE</scope>
    <source>
        <strain evidence="2">JCM 24417</strain>
    </source>
</reference>
<keyword evidence="3" id="KW-1185">Reference proteome</keyword>
<gene>
    <name evidence="2" type="primary">yajG</name>
    <name evidence="2" type="ORF">SOASR032_09280</name>
</gene>
<name>A0ABQ5LG79_9GAMM</name>
<dbReference type="EMBL" id="BRLJ01000002">
    <property type="protein sequence ID" value="GKX62359.1"/>
    <property type="molecule type" value="Genomic_DNA"/>
</dbReference>
<dbReference type="Pfam" id="PF03923">
    <property type="entry name" value="Lipoprotein_16"/>
    <property type="match status" value="1"/>
</dbReference>
<sequence length="199" mass="22153">MKKMTMFQRILFPLLALFILAGCSNRPNTTLNINPTMNVPQQDPSLMGATISITSADLRQDSALAKVNREGQMLSLTPSRDMRFLLQEALEKQIRARGYMVGPEGSVNVQVVINNLFADVQEGDLRYNITTKADISIICQAKNGSQQTKNFRSTHNTKGAFRATNKNIENVINDALTDLINEMSQDTSISDFIRQNARG</sequence>
<keyword evidence="1" id="KW-0732">Signal</keyword>
<evidence type="ECO:0000313" key="2">
    <source>
        <dbReference type="EMBL" id="GKX62359.1"/>
    </source>
</evidence>
<dbReference type="NCBIfam" id="NF008637">
    <property type="entry name" value="PRK11627.1"/>
    <property type="match status" value="1"/>
</dbReference>
<protein>
    <recommendedName>
        <fullName evidence="4">Lipoprotein</fullName>
    </recommendedName>
</protein>
<dbReference type="InterPro" id="IPR005619">
    <property type="entry name" value="Uncharacterised_YajG"/>
</dbReference>
<evidence type="ECO:0000313" key="3">
    <source>
        <dbReference type="Proteomes" id="UP001059610"/>
    </source>
</evidence>
<organism evidence="2 3">
    <name type="scientific">Pragia fontium</name>
    <dbReference type="NCBI Taxonomy" id="82985"/>
    <lineage>
        <taxon>Bacteria</taxon>
        <taxon>Pseudomonadati</taxon>
        <taxon>Pseudomonadota</taxon>
        <taxon>Gammaproteobacteria</taxon>
        <taxon>Enterobacterales</taxon>
        <taxon>Budviciaceae</taxon>
        <taxon>Pragia</taxon>
    </lineage>
</organism>